<accession>A0A5B0BBE0</accession>
<sequence>MSVGVPSMGGAGGGGPRGPNRPVASARSAAVRTSDHQDVRSAVRSRFGDFADGPEAGTAAERLRTVEQWRSYLAEYGADVLRVSAEGELLHVSDEQRATGWLGHEGAHEQRIAAVEERLGTRLPPSYRSFLGASDGWSHPGPFMYEMRTTGTLDWLDDDDAEMYMDMYTDAYGDEADETDDASEHVRAPVLLVADEGDAQVWLLDSGDVSQDGEWAAYTWSSWQPGLSERYGSFAELVAAERASFERLKGYAGSAVHPEGAEQLVAEGRAQALRGEAERAVATFGQAAVKGSGAGAYLAVVLGAFLDLTYAHHEIRNGVLARPHVIEAVGLEQVRAEAVALYLRRTVEEYGPKKDFSSVLVPELRMSEGGPVVDWIPHAAASAPPVLPESPLFQEALDTARTIALSGAPGACDDAWAVIETALPHWHCESPHRIAPVVLLTDPAFREVVTASRARLLVTTPRGGARERH</sequence>
<dbReference type="InterPro" id="IPR037883">
    <property type="entry name" value="Knr4/Smi1-like_sf"/>
</dbReference>
<evidence type="ECO:0000313" key="4">
    <source>
        <dbReference type="Proteomes" id="UP000324965"/>
    </source>
</evidence>
<keyword evidence="4" id="KW-1185">Reference proteome</keyword>
<evidence type="ECO:0000256" key="1">
    <source>
        <dbReference type="SAM" id="MobiDB-lite"/>
    </source>
</evidence>
<comment type="caution">
    <text evidence="3">The sequence shown here is derived from an EMBL/GenBank/DDBJ whole genome shotgun (WGS) entry which is preliminary data.</text>
</comment>
<organism evidence="3 4">
    <name type="scientific">Streptomyces apricus</name>
    <dbReference type="NCBI Taxonomy" id="1828112"/>
    <lineage>
        <taxon>Bacteria</taxon>
        <taxon>Bacillati</taxon>
        <taxon>Actinomycetota</taxon>
        <taxon>Actinomycetes</taxon>
        <taxon>Kitasatosporales</taxon>
        <taxon>Streptomycetaceae</taxon>
        <taxon>Streptomyces</taxon>
    </lineage>
</organism>
<protein>
    <submittedName>
        <fullName evidence="3">SMI1/KNR4 family protein</fullName>
    </submittedName>
</protein>
<dbReference type="SUPFAM" id="SSF160631">
    <property type="entry name" value="SMI1/KNR4-like"/>
    <property type="match status" value="1"/>
</dbReference>
<feature type="region of interest" description="Disordered" evidence="1">
    <location>
        <begin position="1"/>
        <end position="38"/>
    </location>
</feature>
<dbReference type="Gene3D" id="3.40.1580.10">
    <property type="entry name" value="SMI1/KNR4-like"/>
    <property type="match status" value="1"/>
</dbReference>
<dbReference type="OrthoDB" id="458118at2"/>
<dbReference type="SMART" id="SM00860">
    <property type="entry name" value="SMI1_KNR4"/>
    <property type="match status" value="1"/>
</dbReference>
<feature type="compositionally biased region" description="Gly residues" evidence="1">
    <location>
        <begin position="7"/>
        <end position="17"/>
    </location>
</feature>
<evidence type="ECO:0000313" key="3">
    <source>
        <dbReference type="EMBL" id="KAA0939390.1"/>
    </source>
</evidence>
<proteinExistence type="predicted"/>
<dbReference type="EMBL" id="VDFC01000034">
    <property type="protein sequence ID" value="KAA0939390.1"/>
    <property type="molecule type" value="Genomic_DNA"/>
</dbReference>
<evidence type="ECO:0000259" key="2">
    <source>
        <dbReference type="SMART" id="SM00860"/>
    </source>
</evidence>
<feature type="domain" description="Knr4/Smi1-like" evidence="2">
    <location>
        <begin position="106"/>
        <end position="240"/>
    </location>
</feature>
<dbReference type="Proteomes" id="UP000324965">
    <property type="component" value="Unassembled WGS sequence"/>
</dbReference>
<reference evidence="3 4" key="1">
    <citation type="submission" date="2019-05" db="EMBL/GenBank/DDBJ databases">
        <authorList>
            <person name="Hariharan J."/>
            <person name="Choudoir M.J."/>
            <person name="Diebold P."/>
            <person name="Panke-Buisse K."/>
            <person name="Buckley D.H."/>
        </authorList>
    </citation>
    <scope>NUCLEOTIDE SEQUENCE [LARGE SCALE GENOMIC DNA]</scope>
    <source>
        <strain evidence="3 4">SUN51</strain>
    </source>
</reference>
<gene>
    <name evidence="3" type="ORF">FGF04_12245</name>
</gene>
<feature type="compositionally biased region" description="Low complexity" evidence="1">
    <location>
        <begin position="18"/>
        <end position="32"/>
    </location>
</feature>
<dbReference type="AlphaFoldDB" id="A0A5B0BBE0"/>
<name>A0A5B0BBE0_9ACTN</name>
<dbReference type="InterPro" id="IPR018958">
    <property type="entry name" value="Knr4/Smi1-like_dom"/>
</dbReference>
<dbReference type="Pfam" id="PF09346">
    <property type="entry name" value="SMI1_KNR4"/>
    <property type="match status" value="1"/>
</dbReference>